<dbReference type="PATRIC" id="fig|1126833.4.peg.5146"/>
<feature type="domain" description="IDEAL" evidence="1">
    <location>
        <begin position="72"/>
        <end position="94"/>
    </location>
</feature>
<evidence type="ECO:0000259" key="1">
    <source>
        <dbReference type="Pfam" id="PF08858"/>
    </source>
</evidence>
<dbReference type="AlphaFoldDB" id="A0A0D5NPM0"/>
<dbReference type="EMBL" id="CP011058">
    <property type="protein sequence ID" value="AJY76962.1"/>
    <property type="molecule type" value="Genomic_DNA"/>
</dbReference>
<dbReference type="OrthoDB" id="2427704at2"/>
<reference evidence="3" key="2">
    <citation type="submission" date="2015-03" db="EMBL/GenBank/DDBJ databases">
        <title>Genome sequence of Paenibacillus beijingensis strain DSM 24997T.</title>
        <authorList>
            <person name="Kwak Y."/>
            <person name="Shin J.-H."/>
        </authorList>
    </citation>
    <scope>NUCLEOTIDE SEQUENCE [LARGE SCALE GENOMIC DNA]</scope>
    <source>
        <strain evidence="3">DSM 24997</strain>
    </source>
</reference>
<dbReference type="Pfam" id="PF08858">
    <property type="entry name" value="IDEAL"/>
    <property type="match status" value="1"/>
</dbReference>
<evidence type="ECO:0000313" key="2">
    <source>
        <dbReference type="EMBL" id="AJY76962.1"/>
    </source>
</evidence>
<keyword evidence="3" id="KW-1185">Reference proteome</keyword>
<dbReference type="Proteomes" id="UP000032633">
    <property type="component" value="Chromosome"/>
</dbReference>
<evidence type="ECO:0000313" key="3">
    <source>
        <dbReference type="Proteomes" id="UP000032633"/>
    </source>
</evidence>
<protein>
    <recommendedName>
        <fullName evidence="1">IDEAL domain-containing protein</fullName>
    </recommendedName>
</protein>
<organism evidence="2 3">
    <name type="scientific">Paenibacillus beijingensis</name>
    <dbReference type="NCBI Taxonomy" id="1126833"/>
    <lineage>
        <taxon>Bacteria</taxon>
        <taxon>Bacillati</taxon>
        <taxon>Bacillota</taxon>
        <taxon>Bacilli</taxon>
        <taxon>Bacillales</taxon>
        <taxon>Paenibacillaceae</taxon>
        <taxon>Paenibacillus</taxon>
    </lineage>
</organism>
<dbReference type="HOGENOM" id="CLU_160492_0_0_9"/>
<reference evidence="2 3" key="1">
    <citation type="journal article" date="2015" name="J. Biotechnol.">
        <title>Complete genome sequence of Paenibacillus beijingensis 7188(T) (=DSM 24997(T)), a novel rhizobacterium from jujube garden soil.</title>
        <authorList>
            <person name="Kwak Y."/>
            <person name="Shin J.H."/>
        </authorList>
    </citation>
    <scope>NUCLEOTIDE SEQUENCE [LARGE SCALE GENOMIC DNA]</scope>
    <source>
        <strain evidence="2 3">DSM 24997</strain>
    </source>
</reference>
<accession>A0A0D5NPM0</accession>
<gene>
    <name evidence="2" type="ORF">VN24_23390</name>
</gene>
<dbReference type="RefSeq" id="WP_045672387.1">
    <property type="nucleotide sequence ID" value="NZ_CP011058.1"/>
</dbReference>
<sequence>MTVQISDWVKGKTNNGELFHGFVEAEADMHGIVKVYVVSSDNEEAVGKEVAVREQWLKLLPESSLDDAGALQNFIDLALSTRDESWFKELSEQLSSNSKSENTIKQAAIPNPFLKNRLGYSGIM</sequence>
<name>A0A0D5NPM0_9BACL</name>
<dbReference type="KEGG" id="pbj:VN24_23390"/>
<dbReference type="InterPro" id="IPR014957">
    <property type="entry name" value="IDEAL_dom"/>
</dbReference>
<dbReference type="STRING" id="1126833.VN24_23390"/>
<proteinExistence type="predicted"/>